<dbReference type="InterPro" id="IPR027417">
    <property type="entry name" value="P-loop_NTPase"/>
</dbReference>
<dbReference type="RefSeq" id="WP_046328383.1">
    <property type="nucleotide sequence ID" value="NZ_CP011280.1"/>
</dbReference>
<dbReference type="GO" id="GO:0005524">
    <property type="term" value="F:ATP binding"/>
    <property type="evidence" value="ECO:0007669"/>
    <property type="project" value="UniProtKB-KW"/>
</dbReference>
<dbReference type="InterPro" id="IPR003439">
    <property type="entry name" value="ABC_transporter-like_ATP-bd"/>
</dbReference>
<dbReference type="InterPro" id="IPR003593">
    <property type="entry name" value="AAA+_ATPase"/>
</dbReference>
<reference evidence="5 6" key="1">
    <citation type="journal article" date="2012" name="BMC Genomics">
        <title>Genomic sequence analysis and characterization of Sneathia amnii sp. nov.</title>
        <authorList>
            <consortium name="Vaginal Microbiome Consortium (additional members)"/>
            <person name="Harwich M.D.Jr."/>
            <person name="Serrano M.G."/>
            <person name="Fettweis J.M."/>
            <person name="Alves J.M."/>
            <person name="Reimers M.A."/>
            <person name="Buck G.A."/>
            <person name="Jefferson K.K."/>
        </authorList>
    </citation>
    <scope>NUCLEOTIDE SEQUENCE [LARGE SCALE GENOMIC DNA]</scope>
    <source>
        <strain evidence="5 6">SN35</strain>
    </source>
</reference>
<dbReference type="PROSITE" id="PS00211">
    <property type="entry name" value="ABC_TRANSPORTER_1"/>
    <property type="match status" value="1"/>
</dbReference>
<dbReference type="KEGG" id="sns:VC03_01680"/>
<dbReference type="PANTHER" id="PTHR42781">
    <property type="entry name" value="SPERMIDINE/PUTRESCINE IMPORT ATP-BINDING PROTEIN POTA"/>
    <property type="match status" value="1"/>
</dbReference>
<protein>
    <submittedName>
        <fullName evidence="5">Nitrate ABC transporter ATP-binding protein</fullName>
    </submittedName>
</protein>
<dbReference type="CDD" id="cd03293">
    <property type="entry name" value="ABC_NrtD_SsuB_transporters"/>
    <property type="match status" value="1"/>
</dbReference>
<evidence type="ECO:0000313" key="6">
    <source>
        <dbReference type="Proteomes" id="UP000033103"/>
    </source>
</evidence>
<accession>A0A0E3Z9T8</accession>
<dbReference type="PROSITE" id="PS50893">
    <property type="entry name" value="ABC_TRANSPORTER_2"/>
    <property type="match status" value="1"/>
</dbReference>
<dbReference type="OrthoDB" id="9801958at2"/>
<keyword evidence="1" id="KW-0813">Transport</keyword>
<evidence type="ECO:0000256" key="2">
    <source>
        <dbReference type="ARBA" id="ARBA00022741"/>
    </source>
</evidence>
<keyword evidence="3 5" id="KW-0067">ATP-binding</keyword>
<dbReference type="HOGENOM" id="CLU_000604_1_22_0"/>
<dbReference type="Gene3D" id="3.40.50.300">
    <property type="entry name" value="P-loop containing nucleotide triphosphate hydrolases"/>
    <property type="match status" value="1"/>
</dbReference>
<dbReference type="STRING" id="187101.VC03_01680"/>
<evidence type="ECO:0000256" key="1">
    <source>
        <dbReference type="ARBA" id="ARBA00022448"/>
    </source>
</evidence>
<dbReference type="Pfam" id="PF00005">
    <property type="entry name" value="ABC_tran"/>
    <property type="match status" value="1"/>
</dbReference>
<sequence length="242" mass="27767">MNILDIKDISHSFDNKKNTIEDISFCVKKGEIVGIIGPSGVGKSTLFNIIAGLIKPTSGKVFLENEDITGKTAKVSYMLQKDLLLPFMTVYENIALPLTIKKVNKKEIEKKINENLSKFGLENLCNRYPKELSGGQRQRVALLRTYMFSDKIVLLDEPFSALDYITKDTMYNWFLKLKKELNLTCLLITHDIDEAIRLSDTVYVIQGVPGKFVKKFDIQKDEKSMMEIKKKIYEVIKQKISW</sequence>
<dbReference type="PATRIC" id="fig|1069640.6.peg.318"/>
<dbReference type="SMART" id="SM00382">
    <property type="entry name" value="AAA"/>
    <property type="match status" value="1"/>
</dbReference>
<keyword evidence="2" id="KW-0547">Nucleotide-binding</keyword>
<dbReference type="InterPro" id="IPR017871">
    <property type="entry name" value="ABC_transporter-like_CS"/>
</dbReference>
<evidence type="ECO:0000313" key="5">
    <source>
        <dbReference type="EMBL" id="AKC95277.1"/>
    </source>
</evidence>
<name>A0A0E3Z9T8_9FUSO</name>
<dbReference type="SUPFAM" id="SSF52540">
    <property type="entry name" value="P-loop containing nucleoside triphosphate hydrolases"/>
    <property type="match status" value="1"/>
</dbReference>
<gene>
    <name evidence="5" type="ORF">VC03_01680</name>
</gene>
<dbReference type="Proteomes" id="UP000033103">
    <property type="component" value="Chromosome"/>
</dbReference>
<organism evidence="5 6">
    <name type="scientific">Sneathia vaginalis</name>
    <dbReference type="NCBI Taxonomy" id="187101"/>
    <lineage>
        <taxon>Bacteria</taxon>
        <taxon>Fusobacteriati</taxon>
        <taxon>Fusobacteriota</taxon>
        <taxon>Fusobacteriia</taxon>
        <taxon>Fusobacteriales</taxon>
        <taxon>Leptotrichiaceae</taxon>
        <taxon>Sneathia</taxon>
    </lineage>
</organism>
<evidence type="ECO:0000259" key="4">
    <source>
        <dbReference type="PROSITE" id="PS50893"/>
    </source>
</evidence>
<proteinExistence type="predicted"/>
<dbReference type="PANTHER" id="PTHR42781:SF8">
    <property type="entry name" value="BICARBONATE TRANSPORT ATP-BINDING PROTEIN CMPC"/>
    <property type="match status" value="1"/>
</dbReference>
<dbReference type="InterPro" id="IPR050093">
    <property type="entry name" value="ABC_SmlMolc_Importer"/>
</dbReference>
<dbReference type="GO" id="GO:0016887">
    <property type="term" value="F:ATP hydrolysis activity"/>
    <property type="evidence" value="ECO:0007669"/>
    <property type="project" value="InterPro"/>
</dbReference>
<dbReference type="AlphaFoldDB" id="A0A0E3Z9T8"/>
<keyword evidence="6" id="KW-1185">Reference proteome</keyword>
<evidence type="ECO:0000256" key="3">
    <source>
        <dbReference type="ARBA" id="ARBA00022840"/>
    </source>
</evidence>
<feature type="domain" description="ABC transporter" evidence="4">
    <location>
        <begin position="4"/>
        <end position="232"/>
    </location>
</feature>
<dbReference type="EMBL" id="CP011280">
    <property type="protein sequence ID" value="AKC95277.1"/>
    <property type="molecule type" value="Genomic_DNA"/>
</dbReference>